<dbReference type="eggNOG" id="COG0063">
    <property type="taxonomic scope" value="Bacteria"/>
</dbReference>
<dbReference type="EC" id="4.2.1.136" evidence="6"/>
<dbReference type="InterPro" id="IPR017953">
    <property type="entry name" value="Carbohydrate_kinase_pred_CS"/>
</dbReference>
<feature type="binding site" evidence="6">
    <location>
        <position position="106"/>
    </location>
    <ligand>
        <name>(6S)-NADPHX</name>
        <dbReference type="ChEBI" id="CHEBI:64076"/>
    </ligand>
</feature>
<dbReference type="Gene3D" id="3.40.1190.20">
    <property type="match status" value="1"/>
</dbReference>
<proteinExistence type="inferred from homology"/>
<evidence type="ECO:0000256" key="2">
    <source>
        <dbReference type="ARBA" id="ARBA00022840"/>
    </source>
</evidence>
<feature type="binding site" evidence="6">
    <location>
        <position position="41"/>
    </location>
    <ligand>
        <name>(6S)-NADPHX</name>
        <dbReference type="ChEBI" id="CHEBI:64076"/>
    </ligand>
</feature>
<name>C6LCF5_9FIRM</name>
<gene>
    <name evidence="6" type="primary">nnrD</name>
    <name evidence="8" type="ORF">BRYFOR_06302</name>
</gene>
<dbReference type="PANTHER" id="PTHR12592">
    <property type="entry name" value="ATP-DEPENDENT (S)-NAD(P)H-HYDRATE DEHYDRATASE FAMILY MEMBER"/>
    <property type="match status" value="1"/>
</dbReference>
<comment type="function">
    <text evidence="6">Catalyzes the dehydration of the S-form of NAD(P)HX at the expense of ADP, which is converted to AMP. Together with NAD(P)HX epimerase, which catalyzes the epimerization of the S- and R-forms, the enzyme allows the repair of both epimers of NAD(P)HX, a damaged form of NAD(P)H that is a result of enzymatic or heat-dependent hydration.</text>
</comment>
<dbReference type="GO" id="GO:0052855">
    <property type="term" value="F:ADP-dependent NAD(P)H-hydrate dehydratase activity"/>
    <property type="evidence" value="ECO:0007669"/>
    <property type="project" value="UniProtKB-UniRule"/>
</dbReference>
<dbReference type="AlphaFoldDB" id="C6LCF5"/>
<evidence type="ECO:0000313" key="8">
    <source>
        <dbReference type="EMBL" id="EET61619.1"/>
    </source>
</evidence>
<evidence type="ECO:0000256" key="5">
    <source>
        <dbReference type="ARBA" id="ARBA00023239"/>
    </source>
</evidence>
<feature type="binding site" evidence="6">
    <location>
        <position position="222"/>
    </location>
    <ligand>
        <name>AMP</name>
        <dbReference type="ChEBI" id="CHEBI:456215"/>
    </ligand>
</feature>
<organism evidence="8 9">
    <name type="scientific">Marvinbryantia formatexigens DSM 14469</name>
    <dbReference type="NCBI Taxonomy" id="478749"/>
    <lineage>
        <taxon>Bacteria</taxon>
        <taxon>Bacillati</taxon>
        <taxon>Bacillota</taxon>
        <taxon>Clostridia</taxon>
        <taxon>Lachnospirales</taxon>
        <taxon>Lachnospiraceae</taxon>
        <taxon>Marvinbryantia</taxon>
    </lineage>
</organism>
<keyword evidence="1 6" id="KW-0547">Nucleotide-binding</keyword>
<evidence type="ECO:0000256" key="6">
    <source>
        <dbReference type="HAMAP-Rule" id="MF_01965"/>
    </source>
</evidence>
<dbReference type="EMBL" id="ACCL02000005">
    <property type="protein sequence ID" value="EET61619.1"/>
    <property type="molecule type" value="Genomic_DNA"/>
</dbReference>
<comment type="cofactor">
    <cofactor evidence="6">
        <name>Mg(2+)</name>
        <dbReference type="ChEBI" id="CHEBI:18420"/>
    </cofactor>
</comment>
<keyword evidence="3 6" id="KW-0521">NADP</keyword>
<dbReference type="NCBIfam" id="TIGR00196">
    <property type="entry name" value="yjeF_cterm"/>
    <property type="match status" value="1"/>
</dbReference>
<comment type="catalytic activity">
    <reaction evidence="6">
        <text>(6S)-NADPHX + ADP = AMP + phosphate + NADPH + H(+)</text>
        <dbReference type="Rhea" id="RHEA:32235"/>
        <dbReference type="ChEBI" id="CHEBI:15378"/>
        <dbReference type="ChEBI" id="CHEBI:43474"/>
        <dbReference type="ChEBI" id="CHEBI:57783"/>
        <dbReference type="ChEBI" id="CHEBI:64076"/>
        <dbReference type="ChEBI" id="CHEBI:456215"/>
        <dbReference type="ChEBI" id="CHEBI:456216"/>
        <dbReference type="EC" id="4.2.1.136"/>
    </reaction>
</comment>
<dbReference type="GO" id="GO:0052856">
    <property type="term" value="F:NAD(P)HX epimerase activity"/>
    <property type="evidence" value="ECO:0007669"/>
    <property type="project" value="TreeGrafter"/>
</dbReference>
<dbReference type="CDD" id="cd01171">
    <property type="entry name" value="YXKO-related"/>
    <property type="match status" value="1"/>
</dbReference>
<dbReference type="PROSITE" id="PS51383">
    <property type="entry name" value="YJEF_C_3"/>
    <property type="match status" value="1"/>
</dbReference>
<reference evidence="8" key="1">
    <citation type="submission" date="2009-07" db="EMBL/GenBank/DDBJ databases">
        <authorList>
            <person name="Weinstock G."/>
            <person name="Sodergren E."/>
            <person name="Clifton S."/>
            <person name="Fulton L."/>
            <person name="Fulton B."/>
            <person name="Courtney L."/>
            <person name="Fronick C."/>
            <person name="Harrison M."/>
            <person name="Strong C."/>
            <person name="Farmer C."/>
            <person name="Delahaunty K."/>
            <person name="Markovic C."/>
            <person name="Hall O."/>
            <person name="Minx P."/>
            <person name="Tomlinson C."/>
            <person name="Mitreva M."/>
            <person name="Nelson J."/>
            <person name="Hou S."/>
            <person name="Wollam A."/>
            <person name="Pepin K.H."/>
            <person name="Johnson M."/>
            <person name="Bhonagiri V."/>
            <person name="Nash W.E."/>
            <person name="Warren W."/>
            <person name="Chinwalla A."/>
            <person name="Mardis E.R."/>
            <person name="Wilson R.K."/>
        </authorList>
    </citation>
    <scope>NUCLEOTIDE SEQUENCE [LARGE SCALE GENOMIC DNA]</scope>
    <source>
        <strain evidence="8">DSM 14469</strain>
    </source>
</reference>
<keyword evidence="4 6" id="KW-0520">NAD</keyword>
<dbReference type="GO" id="GO:0110051">
    <property type="term" value="P:metabolite repair"/>
    <property type="evidence" value="ECO:0007669"/>
    <property type="project" value="TreeGrafter"/>
</dbReference>
<dbReference type="RefSeq" id="WP_006861097.1">
    <property type="nucleotide sequence ID" value="NZ_ACCL02000005.1"/>
</dbReference>
<feature type="binding site" evidence="6">
    <location>
        <begin position="194"/>
        <end position="198"/>
    </location>
    <ligand>
        <name>AMP</name>
        <dbReference type="ChEBI" id="CHEBI:456215"/>
    </ligand>
</feature>
<dbReference type="PANTHER" id="PTHR12592:SF0">
    <property type="entry name" value="ATP-DEPENDENT (S)-NAD(P)H-HYDRATE DEHYDRATASE"/>
    <property type="match status" value="1"/>
</dbReference>
<evidence type="ECO:0000259" key="7">
    <source>
        <dbReference type="PROSITE" id="PS51383"/>
    </source>
</evidence>
<dbReference type="GO" id="GO:0046496">
    <property type="term" value="P:nicotinamide nucleotide metabolic process"/>
    <property type="evidence" value="ECO:0007669"/>
    <property type="project" value="UniProtKB-UniRule"/>
</dbReference>
<accession>C6LCF5</accession>
<evidence type="ECO:0000256" key="1">
    <source>
        <dbReference type="ARBA" id="ARBA00022741"/>
    </source>
</evidence>
<dbReference type="Proteomes" id="UP000005561">
    <property type="component" value="Unassembled WGS sequence"/>
</dbReference>
<feature type="binding site" evidence="6">
    <location>
        <position position="157"/>
    </location>
    <ligand>
        <name>(6S)-NADPHX</name>
        <dbReference type="ChEBI" id="CHEBI:64076"/>
    </ligand>
</feature>
<evidence type="ECO:0000256" key="3">
    <source>
        <dbReference type="ARBA" id="ARBA00022857"/>
    </source>
</evidence>
<dbReference type="OrthoDB" id="9806925at2"/>
<evidence type="ECO:0000256" key="4">
    <source>
        <dbReference type="ARBA" id="ARBA00023027"/>
    </source>
</evidence>
<dbReference type="PROSITE" id="PS01050">
    <property type="entry name" value="YJEF_C_2"/>
    <property type="match status" value="1"/>
</dbReference>
<feature type="domain" description="YjeF C-terminal" evidence="7">
    <location>
        <begin position="6"/>
        <end position="280"/>
    </location>
</feature>
<dbReference type="InterPro" id="IPR029056">
    <property type="entry name" value="Ribokinase-like"/>
</dbReference>
<comment type="caution">
    <text evidence="8">The sequence shown here is derived from an EMBL/GenBank/DDBJ whole genome shotgun (WGS) entry which is preliminary data.</text>
</comment>
<keyword evidence="9" id="KW-1185">Reference proteome</keyword>
<protein>
    <recommendedName>
        <fullName evidence="6">ADP-dependent (S)-NAD(P)H-hydrate dehydratase</fullName>
        <ecNumber evidence="6">4.2.1.136</ecNumber>
    </recommendedName>
    <alternativeName>
        <fullName evidence="6">ADP-dependent NAD(P)HX dehydratase</fullName>
    </alternativeName>
</protein>
<dbReference type="GO" id="GO:0005524">
    <property type="term" value="F:ATP binding"/>
    <property type="evidence" value="ECO:0007669"/>
    <property type="project" value="UniProtKB-KW"/>
</dbReference>
<keyword evidence="5 6" id="KW-0456">Lyase</keyword>
<feature type="binding site" evidence="6">
    <location>
        <position position="223"/>
    </location>
    <ligand>
        <name>(6S)-NADPHX</name>
        <dbReference type="ChEBI" id="CHEBI:64076"/>
    </ligand>
</feature>
<comment type="catalytic activity">
    <reaction evidence="6">
        <text>(6S)-NADHX + ADP = AMP + phosphate + NADH + H(+)</text>
        <dbReference type="Rhea" id="RHEA:32223"/>
        <dbReference type="ChEBI" id="CHEBI:15378"/>
        <dbReference type="ChEBI" id="CHEBI:43474"/>
        <dbReference type="ChEBI" id="CHEBI:57945"/>
        <dbReference type="ChEBI" id="CHEBI:64074"/>
        <dbReference type="ChEBI" id="CHEBI:456215"/>
        <dbReference type="ChEBI" id="CHEBI:456216"/>
        <dbReference type="EC" id="4.2.1.136"/>
    </reaction>
</comment>
<dbReference type="STRING" id="168384.SAMN05660368_00151"/>
<comment type="subunit">
    <text evidence="6">Homotetramer.</text>
</comment>
<comment type="similarity">
    <text evidence="6">Belongs to the NnrD/CARKD family.</text>
</comment>
<dbReference type="HAMAP" id="MF_01965">
    <property type="entry name" value="NADHX_dehydratase"/>
    <property type="match status" value="1"/>
</dbReference>
<evidence type="ECO:0000313" key="9">
    <source>
        <dbReference type="Proteomes" id="UP000005561"/>
    </source>
</evidence>
<dbReference type="Pfam" id="PF01256">
    <property type="entry name" value="Carb_kinase"/>
    <property type="match status" value="1"/>
</dbReference>
<dbReference type="InterPro" id="IPR000631">
    <property type="entry name" value="CARKD"/>
</dbReference>
<dbReference type="SUPFAM" id="SSF53613">
    <property type="entry name" value="Ribokinase-like"/>
    <property type="match status" value="1"/>
</dbReference>
<sequence>METIYCPQKLSEVLPRRTADSFKGTYGKVLVVAGSRNMCGAAYLAGKAAYRTGAGLVYIYTEECNRVILQQLLPEAVLLTYDVQNWKPEALDDCLRGMTAVSAGSGLGTGEVKKEILRHILAADYLPRVLDADALNLLAADETLWEVAKEPFIITPHIGEMSRLCALPAAKLKAAPAETAAAFSAAHRVITVLKDARTVVSDGKDCSWNTCGNNGMATGGSGDVLAGIIGGLLAQKLPLFEAAKLGVYIHALAGDAAAKERGTYSMMAGDILEHILYGVS</sequence>
<keyword evidence="2 6" id="KW-0067">ATP-binding</keyword>